<reference evidence="2" key="1">
    <citation type="submission" date="2022-06" db="EMBL/GenBank/DDBJ databases">
        <authorList>
            <person name="Ping M."/>
        </authorList>
    </citation>
    <scope>NUCLEOTIDE SEQUENCE</scope>
    <source>
        <strain evidence="2">JCM11759T</strain>
    </source>
</reference>
<feature type="transmembrane region" description="Helical" evidence="1">
    <location>
        <begin position="161"/>
        <end position="182"/>
    </location>
</feature>
<evidence type="ECO:0000256" key="1">
    <source>
        <dbReference type="SAM" id="Phobius"/>
    </source>
</evidence>
<dbReference type="RefSeq" id="WP_254418593.1">
    <property type="nucleotide sequence ID" value="NZ_BAAAJB010000015.1"/>
</dbReference>
<keyword evidence="3" id="KW-1185">Reference proteome</keyword>
<accession>A0ABY5D7T4</accession>
<keyword evidence="1" id="KW-0812">Transmembrane</keyword>
<keyword evidence="1" id="KW-0472">Membrane</keyword>
<name>A0ABY5D7T4_9ACTN</name>
<keyword evidence="1" id="KW-1133">Transmembrane helix</keyword>
<dbReference type="EMBL" id="CP099837">
    <property type="protein sequence ID" value="USY19359.1"/>
    <property type="molecule type" value="Genomic_DNA"/>
</dbReference>
<feature type="transmembrane region" description="Helical" evidence="1">
    <location>
        <begin position="6"/>
        <end position="27"/>
    </location>
</feature>
<feature type="transmembrane region" description="Helical" evidence="1">
    <location>
        <begin position="39"/>
        <end position="58"/>
    </location>
</feature>
<evidence type="ECO:0000313" key="2">
    <source>
        <dbReference type="EMBL" id="USY19359.1"/>
    </source>
</evidence>
<evidence type="ECO:0008006" key="4">
    <source>
        <dbReference type="Google" id="ProtNLM"/>
    </source>
</evidence>
<protein>
    <recommendedName>
        <fullName evidence="4">PH domain-containing protein</fullName>
    </recommendedName>
</protein>
<evidence type="ECO:0000313" key="3">
    <source>
        <dbReference type="Proteomes" id="UP001055940"/>
    </source>
</evidence>
<proteinExistence type="predicted"/>
<organism evidence="2 3">
    <name type="scientific">Nocardiopsis exhalans</name>
    <dbReference type="NCBI Taxonomy" id="163604"/>
    <lineage>
        <taxon>Bacteria</taxon>
        <taxon>Bacillati</taxon>
        <taxon>Actinomycetota</taxon>
        <taxon>Actinomycetes</taxon>
        <taxon>Streptosporangiales</taxon>
        <taxon>Nocardiopsidaceae</taxon>
        <taxon>Nocardiopsis</taxon>
    </lineage>
</organism>
<sequence length="184" mass="20869">MGGMKNWWTATFGLAGSAPFVILWLVWSLERSMDPANSGIWEIYFISFFFPFSVWIVLKLTYFPKVELAPGKVVVKNVLAAYEIPVASVRAVRWDDGLALYLKEGKRVYSFGFGGSLLAEIFAKSANLDRVRKIKTHVLAECDRSESGGPLFLLRRSYLNLSFLLVFIVFSFVLNISVELLVRR</sequence>
<gene>
    <name evidence="2" type="ORF">NE857_29605</name>
</gene>
<dbReference type="Proteomes" id="UP001055940">
    <property type="component" value="Chromosome"/>
</dbReference>